<dbReference type="AlphaFoldDB" id="A0A445M0Y7"/>
<gene>
    <name evidence="1" type="ORF">D0Y65_000979</name>
</gene>
<proteinExistence type="predicted"/>
<keyword evidence="2" id="KW-1185">Reference proteome</keyword>
<evidence type="ECO:0000313" key="2">
    <source>
        <dbReference type="Proteomes" id="UP000289340"/>
    </source>
</evidence>
<organism evidence="1 2">
    <name type="scientific">Glycine soja</name>
    <name type="common">Wild soybean</name>
    <dbReference type="NCBI Taxonomy" id="3848"/>
    <lineage>
        <taxon>Eukaryota</taxon>
        <taxon>Viridiplantae</taxon>
        <taxon>Streptophyta</taxon>
        <taxon>Embryophyta</taxon>
        <taxon>Tracheophyta</taxon>
        <taxon>Spermatophyta</taxon>
        <taxon>Magnoliopsida</taxon>
        <taxon>eudicotyledons</taxon>
        <taxon>Gunneridae</taxon>
        <taxon>Pentapetalae</taxon>
        <taxon>rosids</taxon>
        <taxon>fabids</taxon>
        <taxon>Fabales</taxon>
        <taxon>Fabaceae</taxon>
        <taxon>Papilionoideae</taxon>
        <taxon>50 kb inversion clade</taxon>
        <taxon>NPAAA clade</taxon>
        <taxon>indigoferoid/millettioid clade</taxon>
        <taxon>Phaseoleae</taxon>
        <taxon>Glycine</taxon>
        <taxon>Glycine subgen. Soja</taxon>
    </lineage>
</organism>
<dbReference type="SMR" id="A0A445M0Y7"/>
<evidence type="ECO:0000313" key="1">
    <source>
        <dbReference type="EMBL" id="RZC29204.1"/>
    </source>
</evidence>
<dbReference type="EMBL" id="QZWG01000001">
    <property type="protein sequence ID" value="RZC29204.1"/>
    <property type="molecule type" value="Genomic_DNA"/>
</dbReference>
<name>A0A445M0Y7_GLYSO</name>
<protein>
    <submittedName>
        <fullName evidence="1">Uncharacterized protein</fullName>
    </submittedName>
</protein>
<dbReference type="Proteomes" id="UP000289340">
    <property type="component" value="Chromosome 1"/>
</dbReference>
<comment type="caution">
    <text evidence="1">The sequence shown here is derived from an EMBL/GenBank/DDBJ whole genome shotgun (WGS) entry which is preliminary data.</text>
</comment>
<accession>A0A445M0Y7</accession>
<sequence>MQKKLGFPISKASTNLDCCTVPFRQLRSHYLCSFLGFNLEVRSFTNLKLTATFTNEDSVKNLYRNLTMLG</sequence>
<reference evidence="1 2" key="1">
    <citation type="submission" date="2018-09" db="EMBL/GenBank/DDBJ databases">
        <title>A high-quality reference genome of wild soybean provides a powerful tool to mine soybean genomes.</title>
        <authorList>
            <person name="Xie M."/>
            <person name="Chung C.Y.L."/>
            <person name="Li M.-W."/>
            <person name="Wong F.-L."/>
            <person name="Chan T.-F."/>
            <person name="Lam H.-M."/>
        </authorList>
    </citation>
    <scope>NUCLEOTIDE SEQUENCE [LARGE SCALE GENOMIC DNA]</scope>
    <source>
        <strain evidence="2">cv. W05</strain>
        <tissue evidence="1">Hypocotyl of etiolated seedlings</tissue>
    </source>
</reference>